<dbReference type="GO" id="GO:0046872">
    <property type="term" value="F:metal ion binding"/>
    <property type="evidence" value="ECO:0007669"/>
    <property type="project" value="UniProtKB-KW"/>
</dbReference>
<protein>
    <submittedName>
        <fullName evidence="6">GFA family protein</fullName>
    </submittedName>
</protein>
<comment type="caution">
    <text evidence="6">The sequence shown here is derived from an EMBL/GenBank/DDBJ whole genome shotgun (WGS) entry which is preliminary data.</text>
</comment>
<dbReference type="Pfam" id="PF04828">
    <property type="entry name" value="GFA"/>
    <property type="match status" value="1"/>
</dbReference>
<name>A0A7Y8ENI1_9PSED</name>
<dbReference type="AlphaFoldDB" id="A0A7Y8ENI1"/>
<evidence type="ECO:0000313" key="6">
    <source>
        <dbReference type="EMBL" id="NWE17360.1"/>
    </source>
</evidence>
<sequence length="146" mass="15668">MTLTGQCRCASVTYTLNTDAPLAVYACHCQHCQTWSGSAFALHALLPADTLKVEGALTGYGYEVDGQRSEHQLCGVCHTRICNTTTAAPGLVVLRVGTLDESPAVQPVAHIWVRHKQPWLTLAEGVPTWLESPTPQAFAQALSAPL</sequence>
<organism evidence="6 7">
    <name type="scientific">Pseudomonas yamanorum</name>
    <dbReference type="NCBI Taxonomy" id="515393"/>
    <lineage>
        <taxon>Bacteria</taxon>
        <taxon>Pseudomonadati</taxon>
        <taxon>Pseudomonadota</taxon>
        <taxon>Gammaproteobacteria</taxon>
        <taxon>Pseudomonadales</taxon>
        <taxon>Pseudomonadaceae</taxon>
        <taxon>Pseudomonas</taxon>
    </lineage>
</organism>
<comment type="similarity">
    <text evidence="1">Belongs to the Gfa family.</text>
</comment>
<reference evidence="6 7" key="1">
    <citation type="submission" date="2020-04" db="EMBL/GenBank/DDBJ databases">
        <title>Molecular characterization of pseudomonads from Agaricus bisporus reveal novel blotch 2 pathogens in Western Europe.</title>
        <authorList>
            <person name="Taparia T."/>
            <person name="Krijger M."/>
            <person name="Haynes E."/>
            <person name="Elpinstone J.G."/>
            <person name="Noble R."/>
            <person name="Van Der Wolf J."/>
        </authorList>
    </citation>
    <scope>NUCLEOTIDE SEQUENCE [LARGE SCALE GENOMIC DNA]</scope>
    <source>
        <strain evidence="6 7">IPO3782</strain>
    </source>
</reference>
<evidence type="ECO:0000256" key="3">
    <source>
        <dbReference type="ARBA" id="ARBA00022833"/>
    </source>
</evidence>
<dbReference type="SUPFAM" id="SSF51316">
    <property type="entry name" value="Mss4-like"/>
    <property type="match status" value="1"/>
</dbReference>
<feature type="domain" description="CENP-V/GFA" evidence="5">
    <location>
        <begin position="3"/>
        <end position="120"/>
    </location>
</feature>
<dbReference type="InterPro" id="IPR011057">
    <property type="entry name" value="Mss4-like_sf"/>
</dbReference>
<evidence type="ECO:0000256" key="1">
    <source>
        <dbReference type="ARBA" id="ARBA00005495"/>
    </source>
</evidence>
<dbReference type="PROSITE" id="PS51891">
    <property type="entry name" value="CENP_V_GFA"/>
    <property type="match status" value="1"/>
</dbReference>
<keyword evidence="3" id="KW-0862">Zinc</keyword>
<dbReference type="EMBL" id="JACARG010000079">
    <property type="protein sequence ID" value="NWE17360.1"/>
    <property type="molecule type" value="Genomic_DNA"/>
</dbReference>
<keyword evidence="4" id="KW-0456">Lyase</keyword>
<accession>A0A7Y8ENI1</accession>
<evidence type="ECO:0000256" key="4">
    <source>
        <dbReference type="ARBA" id="ARBA00023239"/>
    </source>
</evidence>
<gene>
    <name evidence="6" type="ORF">HX822_30855</name>
</gene>
<dbReference type="InterPro" id="IPR006913">
    <property type="entry name" value="CENP-V/GFA"/>
</dbReference>
<dbReference type="PANTHER" id="PTHR33337">
    <property type="entry name" value="GFA DOMAIN-CONTAINING PROTEIN"/>
    <property type="match status" value="1"/>
</dbReference>
<dbReference type="Proteomes" id="UP000531950">
    <property type="component" value="Unassembled WGS sequence"/>
</dbReference>
<evidence type="ECO:0000259" key="5">
    <source>
        <dbReference type="PROSITE" id="PS51891"/>
    </source>
</evidence>
<evidence type="ECO:0000313" key="7">
    <source>
        <dbReference type="Proteomes" id="UP000531950"/>
    </source>
</evidence>
<proteinExistence type="inferred from homology"/>
<dbReference type="Gene3D" id="3.90.1590.10">
    <property type="entry name" value="glutathione-dependent formaldehyde- activating enzyme (gfa)"/>
    <property type="match status" value="1"/>
</dbReference>
<dbReference type="GO" id="GO:0016846">
    <property type="term" value="F:carbon-sulfur lyase activity"/>
    <property type="evidence" value="ECO:0007669"/>
    <property type="project" value="InterPro"/>
</dbReference>
<evidence type="ECO:0000256" key="2">
    <source>
        <dbReference type="ARBA" id="ARBA00022723"/>
    </source>
</evidence>
<dbReference type="PANTHER" id="PTHR33337:SF40">
    <property type="entry name" value="CENP-V_GFA DOMAIN-CONTAINING PROTEIN-RELATED"/>
    <property type="match status" value="1"/>
</dbReference>
<keyword evidence="2" id="KW-0479">Metal-binding</keyword>
<dbReference type="RefSeq" id="WP_177079915.1">
    <property type="nucleotide sequence ID" value="NZ_JACARG010000079.1"/>
</dbReference>